<reference evidence="1 2" key="1">
    <citation type="submission" date="2015-12" db="EMBL/GenBank/DDBJ databases">
        <title>Diversity of Burkholderia near neighbor genomes.</title>
        <authorList>
            <person name="Sahl J."/>
            <person name="Wagner D."/>
            <person name="Keim P."/>
        </authorList>
    </citation>
    <scope>NUCLEOTIDE SEQUENCE [LARGE SCALE GENOMIC DNA]</scope>
    <source>
        <strain evidence="1 2">BDU6</strain>
    </source>
</reference>
<organism evidence="1 2">
    <name type="scientific">Burkholderia mayonis</name>
    <dbReference type="NCBI Taxonomy" id="1385591"/>
    <lineage>
        <taxon>Bacteria</taxon>
        <taxon>Pseudomonadati</taxon>
        <taxon>Pseudomonadota</taxon>
        <taxon>Betaproteobacteria</taxon>
        <taxon>Burkholderiales</taxon>
        <taxon>Burkholderiaceae</taxon>
        <taxon>Burkholderia</taxon>
        <taxon>pseudomallei group</taxon>
    </lineage>
</organism>
<name>A0A1B4FMZ9_9BURK</name>
<dbReference type="AlphaFoldDB" id="A0A1B4FMZ9"/>
<sequence>MRMPNMSGAEFLARARELRPDAMRNRCARAARHRPADVANRAAVMFDEMSSDERRVRFAALPFGWSRRLHRMLLHHSMIRRS</sequence>
<dbReference type="EMBL" id="CP013387">
    <property type="protein sequence ID" value="AOJ05034.1"/>
    <property type="molecule type" value="Genomic_DNA"/>
</dbReference>
<proteinExistence type="predicted"/>
<keyword evidence="2" id="KW-1185">Reference proteome</keyword>
<dbReference type="KEGG" id="buu:WS70_25230"/>
<gene>
    <name evidence="1" type="ORF">WS70_25230</name>
</gene>
<accession>A0A1B4FMZ9</accession>
<evidence type="ECO:0000313" key="1">
    <source>
        <dbReference type="EMBL" id="AOJ05034.1"/>
    </source>
</evidence>
<protein>
    <submittedName>
        <fullName evidence="1">Uncharacterized protein</fullName>
    </submittedName>
</protein>
<evidence type="ECO:0000313" key="2">
    <source>
        <dbReference type="Proteomes" id="UP000062519"/>
    </source>
</evidence>
<dbReference type="Proteomes" id="UP000062519">
    <property type="component" value="Chromosome 2"/>
</dbReference>